<feature type="domain" description="ABC transporter" evidence="3">
    <location>
        <begin position="12"/>
        <end position="228"/>
    </location>
</feature>
<evidence type="ECO:0000313" key="5">
    <source>
        <dbReference type="Proteomes" id="UP000308901"/>
    </source>
</evidence>
<protein>
    <submittedName>
        <fullName evidence="4">ABC transporter ATP-binding protein</fullName>
    </submittedName>
</protein>
<keyword evidence="5" id="KW-1185">Reference proteome</keyword>
<evidence type="ECO:0000256" key="1">
    <source>
        <dbReference type="ARBA" id="ARBA00022741"/>
    </source>
</evidence>
<dbReference type="PANTHER" id="PTHR42798:SF2">
    <property type="entry name" value="ABC TRANSPORTER ATP-BINDING PROTEIN MG467-RELATED"/>
    <property type="match status" value="1"/>
</dbReference>
<evidence type="ECO:0000256" key="2">
    <source>
        <dbReference type="ARBA" id="ARBA00022840"/>
    </source>
</evidence>
<dbReference type="InterPro" id="IPR003593">
    <property type="entry name" value="AAA+_ATPase"/>
</dbReference>
<proteinExistence type="predicted"/>
<name>A0A5R8Y5Z7_9BACT</name>
<dbReference type="RefSeq" id="WP_138151324.1">
    <property type="nucleotide sequence ID" value="NZ_VANU01000001.1"/>
</dbReference>
<evidence type="ECO:0000259" key="3">
    <source>
        <dbReference type="PROSITE" id="PS50893"/>
    </source>
</evidence>
<dbReference type="Proteomes" id="UP000308901">
    <property type="component" value="Unassembled WGS sequence"/>
</dbReference>
<dbReference type="InterPro" id="IPR017871">
    <property type="entry name" value="ABC_transporter-like_CS"/>
</dbReference>
<dbReference type="GO" id="GO:0016887">
    <property type="term" value="F:ATP hydrolysis activity"/>
    <property type="evidence" value="ECO:0007669"/>
    <property type="project" value="InterPro"/>
</dbReference>
<dbReference type="InterPro" id="IPR003439">
    <property type="entry name" value="ABC_transporter-like_ATP-bd"/>
</dbReference>
<dbReference type="SMART" id="SM00382">
    <property type="entry name" value="AAA"/>
    <property type="match status" value="1"/>
</dbReference>
<sequence length="229" mass="26198">MGEDKKIIKPITQAQKILLEAKNLTHEFDYKLFENINFTLQEKQTIAIIGKSGSGKSTLLNILSSLLEPKFGKVNYNNQNIYKLNKNTLLKIRRDDFGIIFQAHYLFRGFSANDNLKIATLLSENEIDEKLLKKLEIDFVINQGVGELSGGQQQRLSIARVLTKKPKIIFADEPTGNLDKTTAQIVMDRLHEYVRENNSGMILVTHEDDLAMQCDKVYKLENLELKELK</sequence>
<dbReference type="EMBL" id="VANU01000001">
    <property type="protein sequence ID" value="TLP40922.1"/>
    <property type="molecule type" value="Genomic_DNA"/>
</dbReference>
<dbReference type="OrthoDB" id="9809450at2"/>
<dbReference type="SUPFAM" id="SSF52540">
    <property type="entry name" value="P-loop containing nucleoside triphosphate hydrolases"/>
    <property type="match status" value="1"/>
</dbReference>
<accession>A0A5R8Y5Z7</accession>
<organism evidence="4 5">
    <name type="scientific">Arcobacter arenosus</name>
    <dbReference type="NCBI Taxonomy" id="2576037"/>
    <lineage>
        <taxon>Bacteria</taxon>
        <taxon>Pseudomonadati</taxon>
        <taxon>Campylobacterota</taxon>
        <taxon>Epsilonproteobacteria</taxon>
        <taxon>Campylobacterales</taxon>
        <taxon>Arcobacteraceae</taxon>
        <taxon>Arcobacter</taxon>
    </lineage>
</organism>
<reference evidence="4 5" key="1">
    <citation type="submission" date="2019-05" db="EMBL/GenBank/DDBJ databases">
        <title>Arcobacter sp. nov., isolated from sea sediment.</title>
        <authorList>
            <person name="Kim W."/>
        </authorList>
    </citation>
    <scope>NUCLEOTIDE SEQUENCE [LARGE SCALE GENOMIC DNA]</scope>
    <source>
        <strain evidence="4 5">CAU 1517</strain>
    </source>
</reference>
<dbReference type="PANTHER" id="PTHR42798">
    <property type="entry name" value="LIPOPROTEIN-RELEASING SYSTEM ATP-BINDING PROTEIN LOLD"/>
    <property type="match status" value="1"/>
</dbReference>
<gene>
    <name evidence="4" type="ORF">FDK22_02565</name>
</gene>
<dbReference type="Pfam" id="PF00005">
    <property type="entry name" value="ABC_tran"/>
    <property type="match status" value="1"/>
</dbReference>
<keyword evidence="1" id="KW-0547">Nucleotide-binding</keyword>
<dbReference type="AlphaFoldDB" id="A0A5R8Y5Z7"/>
<dbReference type="GO" id="GO:0005524">
    <property type="term" value="F:ATP binding"/>
    <property type="evidence" value="ECO:0007669"/>
    <property type="project" value="UniProtKB-KW"/>
</dbReference>
<dbReference type="InterPro" id="IPR027417">
    <property type="entry name" value="P-loop_NTPase"/>
</dbReference>
<evidence type="ECO:0000313" key="4">
    <source>
        <dbReference type="EMBL" id="TLP40922.1"/>
    </source>
</evidence>
<dbReference type="PROSITE" id="PS50893">
    <property type="entry name" value="ABC_TRANSPORTER_2"/>
    <property type="match status" value="1"/>
</dbReference>
<comment type="caution">
    <text evidence="4">The sequence shown here is derived from an EMBL/GenBank/DDBJ whole genome shotgun (WGS) entry which is preliminary data.</text>
</comment>
<keyword evidence="2 4" id="KW-0067">ATP-binding</keyword>
<dbReference type="PROSITE" id="PS00211">
    <property type="entry name" value="ABC_TRANSPORTER_1"/>
    <property type="match status" value="1"/>
</dbReference>
<dbReference type="Gene3D" id="3.40.50.300">
    <property type="entry name" value="P-loop containing nucleotide triphosphate hydrolases"/>
    <property type="match status" value="1"/>
</dbReference>